<reference evidence="4 5" key="1">
    <citation type="submission" date="2023-09" db="EMBL/GenBank/DDBJ databases">
        <title>Xinfangfangia sedmenti sp. nov., isolated the sedment.</title>
        <authorList>
            <person name="Xu L."/>
        </authorList>
    </citation>
    <scope>NUCLEOTIDE SEQUENCE [LARGE SCALE GENOMIC DNA]</scope>
    <source>
        <strain evidence="4 5">LG-4</strain>
    </source>
</reference>
<dbReference type="Proteomes" id="UP001247754">
    <property type="component" value="Unassembled WGS sequence"/>
</dbReference>
<dbReference type="SUPFAM" id="SSF56801">
    <property type="entry name" value="Acetyl-CoA synthetase-like"/>
    <property type="match status" value="1"/>
</dbReference>
<dbReference type="EMBL" id="JAVKPH010000032">
    <property type="protein sequence ID" value="MDR5654716.1"/>
    <property type="molecule type" value="Genomic_DNA"/>
</dbReference>
<proteinExistence type="predicted"/>
<evidence type="ECO:0000256" key="2">
    <source>
        <dbReference type="ARBA" id="ARBA00022840"/>
    </source>
</evidence>
<protein>
    <submittedName>
        <fullName evidence="4">AMP-binding protein</fullName>
    </submittedName>
</protein>
<feature type="domain" description="AMP-dependent synthetase/ligase" evidence="3">
    <location>
        <begin position="15"/>
        <end position="427"/>
    </location>
</feature>
<sequence length="641" mass="70637">MLEPTCDTLPKFVFRHLAERPDALAMRRKALGIWRRISWGESGREIERIAAGLMALGLGDEACIAAIGDNEPELFWAELAIQSVGRAASCLYPDISGEELRLSLLDCGARIVFAEDQEQCDKLLELADETGLRAIVYWDNRGMEGYDDPRVIALDDLRRRGDALLAETPDCVRAAVARGSADDLAAVIYTSGTTGRPKGVMGSHRYLLDIADRWRRVLDATPGANYVSYISPAWATEQYIGLALGVSLPMVMNFPEEPETVAIDMREIGPEFLFYSPRQWEAVVAATDARIRDAAAPVRAVYRWSMQALAEGQGRQRTLGQRFRRGLADILVGRAVRDRLGFGSLHTAVNSGSTLSPEVFAFFRALGVSMRNVYGFTEIGIVAATGDDDPRDTVGRLLTSAHGAEPVQVRIHDDEIQVRGGVVFSGYFNRPEAMAERLTPDGWIRSGDAGRFDADGRLIYLDRLDDLRRLSSGETVAPQYIETRIRLSPYIRDVIVVGEGRAAVAALVDIDMELVGRWAEERQISFTSQVDLSQHAQVYALIEQELAAVNATLPETARVARFLNLFKPFDADEGELTRSRKLRRAVIERKYADLIDGLYGDAGTVSASVEIRYQDGRTRVLQGDVAVRQVGGTAPRPASAA</sequence>
<keyword evidence="1" id="KW-0547">Nucleotide-binding</keyword>
<evidence type="ECO:0000259" key="3">
    <source>
        <dbReference type="Pfam" id="PF00501"/>
    </source>
</evidence>
<dbReference type="Gene3D" id="3.40.50.12780">
    <property type="entry name" value="N-terminal domain of ligase-like"/>
    <property type="match status" value="1"/>
</dbReference>
<organism evidence="4 5">
    <name type="scientific">Ruixingdingia sedimenti</name>
    <dbReference type="NCBI Taxonomy" id="3073604"/>
    <lineage>
        <taxon>Bacteria</taxon>
        <taxon>Pseudomonadati</taxon>
        <taxon>Pseudomonadota</taxon>
        <taxon>Alphaproteobacteria</taxon>
        <taxon>Rhodobacterales</taxon>
        <taxon>Paracoccaceae</taxon>
        <taxon>Ruixingdingia</taxon>
    </lineage>
</organism>
<evidence type="ECO:0000313" key="4">
    <source>
        <dbReference type="EMBL" id="MDR5654716.1"/>
    </source>
</evidence>
<dbReference type="Pfam" id="PF00501">
    <property type="entry name" value="AMP-binding"/>
    <property type="match status" value="1"/>
</dbReference>
<name>A0ABU1FCZ2_9RHOB</name>
<evidence type="ECO:0000313" key="5">
    <source>
        <dbReference type="Proteomes" id="UP001247754"/>
    </source>
</evidence>
<gene>
    <name evidence="4" type="ORF">RGD00_19065</name>
</gene>
<keyword evidence="2" id="KW-0067">ATP-binding</keyword>
<dbReference type="InterPro" id="IPR042099">
    <property type="entry name" value="ANL_N_sf"/>
</dbReference>
<dbReference type="Pfam" id="PF23562">
    <property type="entry name" value="AMP-binding_C_3"/>
    <property type="match status" value="1"/>
</dbReference>
<comment type="caution">
    <text evidence="4">The sequence shown here is derived from an EMBL/GenBank/DDBJ whole genome shotgun (WGS) entry which is preliminary data.</text>
</comment>
<dbReference type="PANTHER" id="PTHR43272:SF33">
    <property type="entry name" value="AMP-BINDING DOMAIN-CONTAINING PROTEIN-RELATED"/>
    <property type="match status" value="1"/>
</dbReference>
<keyword evidence="5" id="KW-1185">Reference proteome</keyword>
<evidence type="ECO:0000256" key="1">
    <source>
        <dbReference type="ARBA" id="ARBA00022741"/>
    </source>
</evidence>
<dbReference type="PROSITE" id="PS00455">
    <property type="entry name" value="AMP_BINDING"/>
    <property type="match status" value="1"/>
</dbReference>
<dbReference type="InterPro" id="IPR020845">
    <property type="entry name" value="AMP-binding_CS"/>
</dbReference>
<dbReference type="RefSeq" id="WP_310458867.1">
    <property type="nucleotide sequence ID" value="NZ_JAVKPH010000032.1"/>
</dbReference>
<accession>A0ABU1FCZ2</accession>
<dbReference type="InterPro" id="IPR000873">
    <property type="entry name" value="AMP-dep_synth/lig_dom"/>
</dbReference>
<dbReference type="PANTHER" id="PTHR43272">
    <property type="entry name" value="LONG-CHAIN-FATTY-ACID--COA LIGASE"/>
    <property type="match status" value="1"/>
</dbReference>